<dbReference type="RefSeq" id="WP_144642123.1">
    <property type="nucleotide sequence ID" value="NZ_BNAX01000001.1"/>
</dbReference>
<sequence length="133" mass="14224">MVFQRDLREPGETTNGDGLAVTVVRGPAAVTRVMAVGEIDWASVANLDRAVEHEPASDTAALVVDLSRVSFCASCGLHLLVSLQRRTDVAGVPLELVVPEPVRRVLRAAGLWGLFSTHESQQAALARLGVDRD</sequence>
<reference evidence="2 3" key="1">
    <citation type="submission" date="2019-07" db="EMBL/GenBank/DDBJ databases">
        <title>New species of Amycolatopsis and Streptomyces.</title>
        <authorList>
            <person name="Duangmal K."/>
            <person name="Teo W.F.A."/>
            <person name="Lipun K."/>
        </authorList>
    </citation>
    <scope>NUCLEOTIDE SEQUENCE [LARGE SCALE GENOMIC DNA]</scope>
    <source>
        <strain evidence="2 3">JCM 30562</strain>
    </source>
</reference>
<proteinExistence type="predicted"/>
<feature type="domain" description="STAS" evidence="1">
    <location>
        <begin position="37"/>
        <end position="128"/>
    </location>
</feature>
<dbReference type="PANTHER" id="PTHR33495">
    <property type="entry name" value="ANTI-SIGMA FACTOR ANTAGONIST TM_1081-RELATED-RELATED"/>
    <property type="match status" value="1"/>
</dbReference>
<accession>A0A558A5I3</accession>
<dbReference type="Proteomes" id="UP000318578">
    <property type="component" value="Unassembled WGS sequence"/>
</dbReference>
<dbReference type="Pfam" id="PF13466">
    <property type="entry name" value="STAS_2"/>
    <property type="match status" value="1"/>
</dbReference>
<name>A0A558A5I3_9PSEU</name>
<comment type="caution">
    <text evidence="2">The sequence shown here is derived from an EMBL/GenBank/DDBJ whole genome shotgun (WGS) entry which is preliminary data.</text>
</comment>
<dbReference type="OrthoDB" id="3633119at2"/>
<organism evidence="2 3">
    <name type="scientific">Amycolatopsis acidiphila</name>
    <dbReference type="NCBI Taxonomy" id="715473"/>
    <lineage>
        <taxon>Bacteria</taxon>
        <taxon>Bacillati</taxon>
        <taxon>Actinomycetota</taxon>
        <taxon>Actinomycetes</taxon>
        <taxon>Pseudonocardiales</taxon>
        <taxon>Pseudonocardiaceae</taxon>
        <taxon>Amycolatopsis</taxon>
    </lineage>
</organism>
<keyword evidence="3" id="KW-1185">Reference proteome</keyword>
<protein>
    <submittedName>
        <fullName evidence="2">STAS domain-containing protein</fullName>
    </submittedName>
</protein>
<dbReference type="CDD" id="cd07043">
    <property type="entry name" value="STAS_anti-anti-sigma_factors"/>
    <property type="match status" value="1"/>
</dbReference>
<dbReference type="InterPro" id="IPR002645">
    <property type="entry name" value="STAS_dom"/>
</dbReference>
<dbReference type="Gene3D" id="3.30.750.24">
    <property type="entry name" value="STAS domain"/>
    <property type="match status" value="1"/>
</dbReference>
<dbReference type="AlphaFoldDB" id="A0A558A5I3"/>
<dbReference type="EMBL" id="VJZA01000046">
    <property type="protein sequence ID" value="TVT19488.1"/>
    <property type="molecule type" value="Genomic_DNA"/>
</dbReference>
<evidence type="ECO:0000313" key="2">
    <source>
        <dbReference type="EMBL" id="TVT19488.1"/>
    </source>
</evidence>
<evidence type="ECO:0000259" key="1">
    <source>
        <dbReference type="PROSITE" id="PS50801"/>
    </source>
</evidence>
<dbReference type="InterPro" id="IPR058548">
    <property type="entry name" value="MlaB-like_STAS"/>
</dbReference>
<dbReference type="InterPro" id="IPR036513">
    <property type="entry name" value="STAS_dom_sf"/>
</dbReference>
<evidence type="ECO:0000313" key="3">
    <source>
        <dbReference type="Proteomes" id="UP000318578"/>
    </source>
</evidence>
<dbReference type="PANTHER" id="PTHR33495:SF2">
    <property type="entry name" value="ANTI-SIGMA FACTOR ANTAGONIST TM_1081-RELATED"/>
    <property type="match status" value="1"/>
</dbReference>
<dbReference type="GO" id="GO:0043856">
    <property type="term" value="F:anti-sigma factor antagonist activity"/>
    <property type="evidence" value="ECO:0007669"/>
    <property type="project" value="TreeGrafter"/>
</dbReference>
<gene>
    <name evidence="2" type="ORF">FNH06_23895</name>
</gene>
<dbReference type="PROSITE" id="PS50801">
    <property type="entry name" value="STAS"/>
    <property type="match status" value="1"/>
</dbReference>
<dbReference type="SUPFAM" id="SSF52091">
    <property type="entry name" value="SpoIIaa-like"/>
    <property type="match status" value="1"/>
</dbReference>